<dbReference type="PANTHER" id="PTHR39338:SF5">
    <property type="entry name" value="BLR6139 PROTEIN"/>
    <property type="match status" value="1"/>
</dbReference>
<name>A0A6J7NTT5_9ZZZZ</name>
<evidence type="ECO:0000313" key="1">
    <source>
        <dbReference type="EMBL" id="CAB4950246.1"/>
    </source>
</evidence>
<gene>
    <name evidence="1" type="ORF">UFOPK3773_01364</name>
    <name evidence="2" type="ORF">UFOPK3992_00190</name>
</gene>
<dbReference type="EMBL" id="CAFBOZ010000015">
    <property type="protein sequence ID" value="CAB4993374.1"/>
    <property type="molecule type" value="Genomic_DNA"/>
</dbReference>
<evidence type="ECO:0000313" key="2">
    <source>
        <dbReference type="EMBL" id="CAB4993374.1"/>
    </source>
</evidence>
<proteinExistence type="predicted"/>
<reference evidence="2" key="1">
    <citation type="submission" date="2020-05" db="EMBL/GenBank/DDBJ databases">
        <authorList>
            <person name="Chiriac C."/>
            <person name="Salcher M."/>
            <person name="Ghai R."/>
            <person name="Kavagutti S V."/>
        </authorList>
    </citation>
    <scope>NUCLEOTIDE SEQUENCE</scope>
</reference>
<protein>
    <submittedName>
        <fullName evidence="2">Unannotated protein</fullName>
    </submittedName>
</protein>
<dbReference type="InterPro" id="IPR008912">
    <property type="entry name" value="Uncharacterised_CoxE"/>
</dbReference>
<organism evidence="2">
    <name type="scientific">freshwater metagenome</name>
    <dbReference type="NCBI Taxonomy" id="449393"/>
    <lineage>
        <taxon>unclassified sequences</taxon>
        <taxon>metagenomes</taxon>
        <taxon>ecological metagenomes</taxon>
    </lineage>
</organism>
<sequence>MVDLAERLRAAGVPVSTGEVLDATRALAEVDVDRRAMVRVSLRSALVKDGARLREFDRAFDAVFPAARADVRQGPPPDISGADSEGRDDVDHVVNELRDGNIEAVREYFDSVVDEHSGVDQGRSVEHHTQRVLRRMDLAEIHRRYLAGAGEQSELERLMTGIEAQRAIREIRELIERMVAERMMVTPAPVDPSRRGDLADIDLLRARPDQLASLRLALRPLARQLASRLGQRKRRGRGTLDMRRTIRSSMGTGGVPLSPALRRRRPTRPELVVLCDVSGSTAEFAPFTLALLHAVHQEFSRVRSFVFVDGIVEITEILESSPGVLDPRHLLDRRGLVVGDGRSDYRGALRGFLEKWPTAVTPRTTVLIVGDARSHDREPALAEVARLQHDARRLYWFNPEPADEWDTGDSRVSEYAVLSTAVFEVSTLRQLVDSVAEIA</sequence>
<accession>A0A6J7NTT5</accession>
<dbReference type="PANTHER" id="PTHR39338">
    <property type="entry name" value="BLL5662 PROTEIN-RELATED"/>
    <property type="match status" value="1"/>
</dbReference>
<dbReference type="EMBL" id="CAFBNF010000161">
    <property type="protein sequence ID" value="CAB4950246.1"/>
    <property type="molecule type" value="Genomic_DNA"/>
</dbReference>
<dbReference type="InterPro" id="IPR011195">
    <property type="entry name" value="UCP010256"/>
</dbReference>
<dbReference type="Pfam" id="PF05762">
    <property type="entry name" value="VWA_CoxE"/>
    <property type="match status" value="1"/>
</dbReference>
<dbReference type="PIRSF" id="PIRSF010256">
    <property type="entry name" value="CoxE_vWa"/>
    <property type="match status" value="1"/>
</dbReference>
<dbReference type="AlphaFoldDB" id="A0A6J7NTT5"/>